<dbReference type="GO" id="GO:0015226">
    <property type="term" value="F:carnitine transmembrane transporter activity"/>
    <property type="evidence" value="ECO:0007669"/>
    <property type="project" value="TreeGrafter"/>
</dbReference>
<name>A0A6I6D7A3_9FIRM</name>
<keyword evidence="5" id="KW-0812">Transmembrane</keyword>
<gene>
    <name evidence="7" type="ORF">SYNTR_0443</name>
</gene>
<evidence type="ECO:0000259" key="6">
    <source>
        <dbReference type="Pfam" id="PF04069"/>
    </source>
</evidence>
<feature type="transmembrane region" description="Helical" evidence="5">
    <location>
        <begin position="7"/>
        <end position="25"/>
    </location>
</feature>
<dbReference type="EMBL" id="CP046457">
    <property type="protein sequence ID" value="QGT99036.1"/>
    <property type="molecule type" value="Genomic_DNA"/>
</dbReference>
<keyword evidence="8" id="KW-1185">Reference proteome</keyword>
<dbReference type="PROSITE" id="PS51257">
    <property type="entry name" value="PROKAR_LIPOPROTEIN"/>
    <property type="match status" value="1"/>
</dbReference>
<evidence type="ECO:0000256" key="4">
    <source>
        <dbReference type="ARBA" id="ARBA00023136"/>
    </source>
</evidence>
<evidence type="ECO:0000256" key="3">
    <source>
        <dbReference type="ARBA" id="ARBA00022475"/>
    </source>
</evidence>
<dbReference type="Pfam" id="PF04069">
    <property type="entry name" value="OpuAC"/>
    <property type="match status" value="2"/>
</dbReference>
<dbReference type="GO" id="GO:0043190">
    <property type="term" value="C:ATP-binding cassette (ABC) transporter complex"/>
    <property type="evidence" value="ECO:0007669"/>
    <property type="project" value="InterPro"/>
</dbReference>
<dbReference type="GO" id="GO:0005275">
    <property type="term" value="F:amine transmembrane transporter activity"/>
    <property type="evidence" value="ECO:0007669"/>
    <property type="project" value="TreeGrafter"/>
</dbReference>
<dbReference type="OrthoDB" id="9787902at2"/>
<dbReference type="Gene3D" id="3.40.190.100">
    <property type="entry name" value="Glycine betaine-binding periplasmic protein, domain 2"/>
    <property type="match status" value="1"/>
</dbReference>
<dbReference type="InterPro" id="IPR007210">
    <property type="entry name" value="ABC_Gly_betaine_transp_sub-bd"/>
</dbReference>
<dbReference type="AlphaFoldDB" id="A0A6I6D7A3"/>
<keyword evidence="5" id="KW-1133">Transmembrane helix</keyword>
<proteinExistence type="predicted"/>
<dbReference type="KEGG" id="salq:SYNTR_0443"/>
<keyword evidence="2" id="KW-0813">Transport</keyword>
<dbReference type="Proteomes" id="UP000426444">
    <property type="component" value="Chromosome"/>
</dbReference>
<evidence type="ECO:0000256" key="5">
    <source>
        <dbReference type="SAM" id="Phobius"/>
    </source>
</evidence>
<evidence type="ECO:0000313" key="8">
    <source>
        <dbReference type="Proteomes" id="UP000426444"/>
    </source>
</evidence>
<dbReference type="SUPFAM" id="SSF53850">
    <property type="entry name" value="Periplasmic binding protein-like II"/>
    <property type="match status" value="2"/>
</dbReference>
<sequence length="307" mass="33409">MKYGKQGKLFILFALIIFVNLIIIGCGPSDDPESVGEVSVVDLFNGQIIGIDPGAGVMDMAETALDKYGLTDAGYELVEGSDATMAAELDRAITNNEWVVVTGWAPHWKFGKYDLKILDDPLGVFGEEETINNIVRLGLQDDMPEVYELLDNHFWTGEDLSAAMAIAEESESAEAAAAQWISENQVLVETWLPINFDAEANAGQEVTLLYVEWACASATTHIIADILENIMGYSVEIMPVSASAMYTGLATGVGDAMVAAWLPSTHSDYMKQYNYQVEDLGPSMEGAVLGLVVPEYVKIDSIEEMIN</sequence>
<evidence type="ECO:0000256" key="2">
    <source>
        <dbReference type="ARBA" id="ARBA00022448"/>
    </source>
</evidence>
<dbReference type="GO" id="GO:0031460">
    <property type="term" value="P:glycine betaine transport"/>
    <property type="evidence" value="ECO:0007669"/>
    <property type="project" value="TreeGrafter"/>
</dbReference>
<keyword evidence="4 5" id="KW-0472">Membrane</keyword>
<accession>A0A6I6D7A3</accession>
<evidence type="ECO:0000256" key="1">
    <source>
        <dbReference type="ARBA" id="ARBA00004236"/>
    </source>
</evidence>
<protein>
    <submittedName>
        <fullName evidence="7">Glycine betaine ABC transporter, substrate-binding protein OtaC</fullName>
    </submittedName>
</protein>
<evidence type="ECO:0000313" key="7">
    <source>
        <dbReference type="EMBL" id="QGT99036.1"/>
    </source>
</evidence>
<dbReference type="GO" id="GO:0015871">
    <property type="term" value="P:choline transport"/>
    <property type="evidence" value="ECO:0007669"/>
    <property type="project" value="TreeGrafter"/>
</dbReference>
<reference evidence="8" key="1">
    <citation type="journal article" date="2019" name="Microbiology">
        <title>Complete Genome Sequence of an Uncultured Bacterium of the Candidate Phylum Bipolaricaulota.</title>
        <authorList>
            <person name="Kadnikov V.V."/>
            <person name="Mardanov A.V."/>
            <person name="Beletsky A.V."/>
            <person name="Frank Y.A."/>
            <person name="Karnachuk O.V."/>
            <person name="Ravin N.V."/>
        </authorList>
    </citation>
    <scope>NUCLEOTIDE SEQUENCE [LARGE SCALE GENOMIC DNA]</scope>
</reference>
<dbReference type="Gene3D" id="3.10.105.10">
    <property type="entry name" value="Dipeptide-binding Protein, Domain 3"/>
    <property type="match status" value="1"/>
</dbReference>
<dbReference type="PANTHER" id="PTHR47737:SF1">
    <property type="entry name" value="GLYCINE BETAINE_PROLINE BETAINE TRANSPORT SYSTEM PERMEASE PROTEIN PROW"/>
    <property type="match status" value="1"/>
</dbReference>
<feature type="domain" description="ABC-type glycine betaine transport system substrate-binding" evidence="6">
    <location>
        <begin position="39"/>
        <end position="183"/>
    </location>
</feature>
<organism evidence="7 8">
    <name type="scientific">Candidatus Syntrophocurvum alkaliphilum</name>
    <dbReference type="NCBI Taxonomy" id="2293317"/>
    <lineage>
        <taxon>Bacteria</taxon>
        <taxon>Bacillati</taxon>
        <taxon>Bacillota</taxon>
        <taxon>Clostridia</taxon>
        <taxon>Eubacteriales</taxon>
        <taxon>Syntrophomonadaceae</taxon>
        <taxon>Candidatus Syntrophocurvum</taxon>
    </lineage>
</organism>
<keyword evidence="3" id="KW-1003">Cell membrane</keyword>
<dbReference type="RefSeq" id="WP_156202969.1">
    <property type="nucleotide sequence ID" value="NZ_CP046457.1"/>
</dbReference>
<feature type="domain" description="ABC-type glycine betaine transport system substrate-binding" evidence="6">
    <location>
        <begin position="205"/>
        <end position="305"/>
    </location>
</feature>
<dbReference type="PANTHER" id="PTHR47737">
    <property type="entry name" value="GLYCINE BETAINE/PROLINE BETAINE TRANSPORT SYSTEM PERMEASE PROTEIN PROW"/>
    <property type="match status" value="1"/>
</dbReference>
<comment type="subcellular location">
    <subcellularLocation>
        <location evidence="1">Cell membrane</location>
    </subcellularLocation>
</comment>